<feature type="transmembrane region" description="Helical" evidence="5">
    <location>
        <begin position="437"/>
        <end position="458"/>
    </location>
</feature>
<sequence>MFAVPDEECQEEMYPLMSRSDEARWQHEMRKQLGNKNVLQRPGIVLLCVLIGLYMTTQALVITPSIELQLDKICSGIAEPHNSMNCDKQIVQKSASNIRMAIMVIRGVVGTYMAGTLGKISDRIGRRPIFIYIAVTELIQILFLYIFYFTPYLPFTTVYMILVHTISALSGDTIALLSTTNSYISDIVEPEERTAWFSMTMSIVYTAVGVGPLVSALMVGASSTKIVIPFYCSIVAATLFVGCCIQMAESRHEEAMSKSNEDQRVASSTGSTNLLHFLAPAKLLWLPATLKGSLRPRYTVITLLVLQAMFRTTCIDIMPTVSLYATYVFNWGSQKLGYYISVYGISRAVFLGLLSPILLRFLQSRKPPNPSAIDEGDVITIRSSLAFATLSLAVVILVYNEVALYLYVFIQAFCGLIIPTIHAASLKYAPAGKAGEFLGAIALIDGICGLVFGPVFLSIYKLTVSSNPQFFLYISMIIGTAALATSYLLKP</sequence>
<feature type="transmembrane region" description="Helical" evidence="5">
    <location>
        <begin position="470"/>
        <end position="489"/>
    </location>
</feature>
<dbReference type="GO" id="GO:0016020">
    <property type="term" value="C:membrane"/>
    <property type="evidence" value="ECO:0007669"/>
    <property type="project" value="UniProtKB-SubCell"/>
</dbReference>
<feature type="transmembrane region" description="Helical" evidence="5">
    <location>
        <begin position="226"/>
        <end position="248"/>
    </location>
</feature>
<reference evidence="6 7" key="1">
    <citation type="submission" date="2016-01" db="EMBL/GenBank/DDBJ databases">
        <title>Genome sequence of the yeast Holleya sinecauda.</title>
        <authorList>
            <person name="Dietrich F.S."/>
        </authorList>
    </citation>
    <scope>NUCLEOTIDE SEQUENCE [LARGE SCALE GENOMIC DNA]</scope>
    <source>
        <strain evidence="6 7">ATCC 58844</strain>
    </source>
</reference>
<keyword evidence="4 5" id="KW-0472">Membrane</keyword>
<evidence type="ECO:0000256" key="1">
    <source>
        <dbReference type="ARBA" id="ARBA00004141"/>
    </source>
</evidence>
<keyword evidence="2 5" id="KW-0812">Transmembrane</keyword>
<comment type="subcellular location">
    <subcellularLocation>
        <location evidence="1">Membrane</location>
        <topology evidence="1">Multi-pass membrane protein</topology>
    </subcellularLocation>
</comment>
<dbReference type="OrthoDB" id="3026777at2759"/>
<feature type="transmembrane region" description="Helical" evidence="5">
    <location>
        <begin position="196"/>
        <end position="220"/>
    </location>
</feature>
<feature type="transmembrane region" description="Helical" evidence="5">
    <location>
        <begin position="44"/>
        <end position="62"/>
    </location>
</feature>
<dbReference type="GeneID" id="28723612"/>
<dbReference type="SUPFAM" id="SSF103473">
    <property type="entry name" value="MFS general substrate transporter"/>
    <property type="match status" value="1"/>
</dbReference>
<evidence type="ECO:0000256" key="4">
    <source>
        <dbReference type="ARBA" id="ARBA00023136"/>
    </source>
</evidence>
<evidence type="ECO:0000313" key="7">
    <source>
        <dbReference type="Proteomes" id="UP000243052"/>
    </source>
</evidence>
<dbReference type="PANTHER" id="PTHR23507">
    <property type="entry name" value="ZGC:174356"/>
    <property type="match status" value="1"/>
</dbReference>
<feature type="transmembrane region" description="Helical" evidence="5">
    <location>
        <begin position="405"/>
        <end position="425"/>
    </location>
</feature>
<dbReference type="RefSeq" id="XP_017987365.1">
    <property type="nucleotide sequence ID" value="XM_018132057.1"/>
</dbReference>
<dbReference type="Gene3D" id="1.20.1250.20">
    <property type="entry name" value="MFS general substrate transporter like domains"/>
    <property type="match status" value="1"/>
</dbReference>
<dbReference type="AlphaFoldDB" id="A0A0X8HRX4"/>
<feature type="transmembrane region" description="Helical" evidence="5">
    <location>
        <begin position="129"/>
        <end position="149"/>
    </location>
</feature>
<evidence type="ECO:0000256" key="5">
    <source>
        <dbReference type="SAM" id="Phobius"/>
    </source>
</evidence>
<dbReference type="STRING" id="45286.A0A0X8HRX4"/>
<dbReference type="InterPro" id="IPR036259">
    <property type="entry name" value="MFS_trans_sf"/>
</dbReference>
<keyword evidence="3 5" id="KW-1133">Transmembrane helix</keyword>
<feature type="transmembrane region" description="Helical" evidence="5">
    <location>
        <begin position="379"/>
        <end position="399"/>
    </location>
</feature>
<dbReference type="PANTHER" id="PTHR23507:SF1">
    <property type="entry name" value="FI18259P1-RELATED"/>
    <property type="match status" value="1"/>
</dbReference>
<name>A0A0X8HRX4_9SACH</name>
<feature type="transmembrane region" description="Helical" evidence="5">
    <location>
        <begin position="98"/>
        <end position="117"/>
    </location>
</feature>
<dbReference type="InterPro" id="IPR011701">
    <property type="entry name" value="MFS"/>
</dbReference>
<dbReference type="Pfam" id="PF07690">
    <property type="entry name" value="MFS_1"/>
    <property type="match status" value="1"/>
</dbReference>
<accession>A0A0X8HRX4</accession>
<evidence type="ECO:0000313" key="6">
    <source>
        <dbReference type="EMBL" id="AMD20369.1"/>
    </source>
</evidence>
<evidence type="ECO:0000256" key="3">
    <source>
        <dbReference type="ARBA" id="ARBA00022989"/>
    </source>
</evidence>
<gene>
    <name evidence="6" type="ORF">AW171_hschr42259</name>
</gene>
<proteinExistence type="predicted"/>
<dbReference type="GO" id="GO:0022857">
    <property type="term" value="F:transmembrane transporter activity"/>
    <property type="evidence" value="ECO:0007669"/>
    <property type="project" value="InterPro"/>
</dbReference>
<evidence type="ECO:0000256" key="2">
    <source>
        <dbReference type="ARBA" id="ARBA00022692"/>
    </source>
</evidence>
<feature type="transmembrane region" description="Helical" evidence="5">
    <location>
        <begin position="161"/>
        <end position="184"/>
    </location>
</feature>
<organism evidence="6 7">
    <name type="scientific">Eremothecium sinecaudum</name>
    <dbReference type="NCBI Taxonomy" id="45286"/>
    <lineage>
        <taxon>Eukaryota</taxon>
        <taxon>Fungi</taxon>
        <taxon>Dikarya</taxon>
        <taxon>Ascomycota</taxon>
        <taxon>Saccharomycotina</taxon>
        <taxon>Saccharomycetes</taxon>
        <taxon>Saccharomycetales</taxon>
        <taxon>Saccharomycetaceae</taxon>
        <taxon>Eremothecium</taxon>
    </lineage>
</organism>
<keyword evidence="7" id="KW-1185">Reference proteome</keyword>
<protein>
    <submittedName>
        <fullName evidence="6">HDL375Cp</fullName>
    </submittedName>
</protein>
<feature type="transmembrane region" description="Helical" evidence="5">
    <location>
        <begin position="338"/>
        <end position="359"/>
    </location>
</feature>
<dbReference type="EMBL" id="CP014244">
    <property type="protein sequence ID" value="AMD20369.1"/>
    <property type="molecule type" value="Genomic_DNA"/>
</dbReference>
<dbReference type="Proteomes" id="UP000243052">
    <property type="component" value="Chromosome iv"/>
</dbReference>